<dbReference type="GO" id="GO:0016020">
    <property type="term" value="C:membrane"/>
    <property type="evidence" value="ECO:0007669"/>
    <property type="project" value="InterPro"/>
</dbReference>
<comment type="caution">
    <text evidence="3">The sequence shown here is derived from an EMBL/GenBank/DDBJ whole genome shotgun (WGS) entry which is preliminary data.</text>
</comment>
<comment type="similarity">
    <text evidence="1 2">Belongs to the OprB family.</text>
</comment>
<reference evidence="3 4" key="1">
    <citation type="submission" date="2018-06" db="EMBL/GenBank/DDBJ databases">
        <title>Draft sequence of Acidithiobacillus ferrooxidans CCM 4253.</title>
        <authorList>
            <person name="Moya-Beltran A."/>
            <person name="Castro M."/>
            <person name="Covarrubias P.C."/>
            <person name="Issotta F."/>
            <person name="Janiczek O."/>
            <person name="Mandl M."/>
            <person name="Kucera J."/>
            <person name="Quatrini R."/>
        </authorList>
    </citation>
    <scope>NUCLEOTIDE SEQUENCE [LARGE SCALE GENOMIC DNA]</scope>
    <source>
        <strain evidence="3 4">CCM 4253</strain>
    </source>
</reference>
<gene>
    <name evidence="3" type="ORF">DN052_14595</name>
</gene>
<dbReference type="InterPro" id="IPR007049">
    <property type="entry name" value="Carb-sel_porin_OprB"/>
</dbReference>
<dbReference type="PANTHER" id="PTHR37944:SF1">
    <property type="entry name" value="PORIN B"/>
    <property type="match status" value="1"/>
</dbReference>
<protein>
    <submittedName>
        <fullName evidence="3">Carbohydrate porin</fullName>
    </submittedName>
</protein>
<evidence type="ECO:0000313" key="4">
    <source>
        <dbReference type="Proteomes" id="UP000248886"/>
    </source>
</evidence>
<dbReference type="OMA" id="YSYDSIA"/>
<accession>A0A2W1KLA2</accession>
<dbReference type="InterPro" id="IPR052932">
    <property type="entry name" value="OprB_Porin"/>
</dbReference>
<dbReference type="InterPro" id="IPR038673">
    <property type="entry name" value="OprB_sf"/>
</dbReference>
<dbReference type="GO" id="GO:0015288">
    <property type="term" value="F:porin activity"/>
    <property type="evidence" value="ECO:0007669"/>
    <property type="project" value="InterPro"/>
</dbReference>
<dbReference type="EMBL" id="QKQP01000011">
    <property type="protein sequence ID" value="PZD80131.1"/>
    <property type="molecule type" value="Genomic_DNA"/>
</dbReference>
<dbReference type="SMR" id="A0A2W1KLA2"/>
<dbReference type="OrthoDB" id="177316at2"/>
<dbReference type="GO" id="GO:0008643">
    <property type="term" value="P:carbohydrate transport"/>
    <property type="evidence" value="ECO:0007669"/>
    <property type="project" value="InterPro"/>
</dbReference>
<name>A0A2W1KLA2_ACIFR</name>
<evidence type="ECO:0000256" key="1">
    <source>
        <dbReference type="ARBA" id="ARBA00008769"/>
    </source>
</evidence>
<evidence type="ECO:0000256" key="2">
    <source>
        <dbReference type="RuleBase" id="RU363072"/>
    </source>
</evidence>
<feature type="chain" id="PRO_5015798252" evidence="2">
    <location>
        <begin position="34"/>
        <end position="373"/>
    </location>
</feature>
<dbReference type="RefSeq" id="WP_012537080.1">
    <property type="nucleotide sequence ID" value="NZ_AP025160.1"/>
</dbReference>
<dbReference type="GeneID" id="65281359"/>
<organism evidence="3 4">
    <name type="scientific">Acidithiobacillus ferrooxidans</name>
    <name type="common">Thiobacillus ferrooxidans</name>
    <dbReference type="NCBI Taxonomy" id="920"/>
    <lineage>
        <taxon>Bacteria</taxon>
        <taxon>Pseudomonadati</taxon>
        <taxon>Pseudomonadota</taxon>
        <taxon>Acidithiobacillia</taxon>
        <taxon>Acidithiobacillales</taxon>
        <taxon>Acidithiobacillaceae</taxon>
        <taxon>Acidithiobacillus</taxon>
    </lineage>
</organism>
<dbReference type="AlphaFoldDB" id="A0A2W1KLA2"/>
<dbReference type="PANTHER" id="PTHR37944">
    <property type="entry name" value="PORIN B"/>
    <property type="match status" value="1"/>
</dbReference>
<keyword evidence="2" id="KW-0732">Signal</keyword>
<dbReference type="Gene3D" id="2.40.160.180">
    <property type="entry name" value="Carbohydrate-selective porin OprB"/>
    <property type="match status" value="1"/>
</dbReference>
<dbReference type="Pfam" id="PF04966">
    <property type="entry name" value="OprB"/>
    <property type="match status" value="1"/>
</dbReference>
<dbReference type="Proteomes" id="UP000248886">
    <property type="component" value="Unassembled WGS sequence"/>
</dbReference>
<feature type="signal peptide" evidence="2">
    <location>
        <begin position="1"/>
        <end position="33"/>
    </location>
</feature>
<evidence type="ECO:0000313" key="3">
    <source>
        <dbReference type="EMBL" id="PZD80131.1"/>
    </source>
</evidence>
<proteinExistence type="inferred from homology"/>
<sequence length="373" mass="40746">MNDLYNRCRACRPVCLVALALTCLSASPSIAEANNLRSAVSWNLHLSLEGIDNFSGGIAPGAVGNATARAGFAFNTRRAGWWTGGRFVAQFLAIQNGNPEHYVGDTQGVNAFTGLNRGAFYQLYYRQNIDNATLRAGLISANDYFDSTGVASNFLNVSYGFGSAMGINVPGASSYPFSSLGVMGSYSADGWTGMAGIFEGDAIHPFKDPTHRGNMIWLEADKSGSLGDGKYTVKVGGWRNRQLPQYQATLGNDTSGMYTTGEYRWEMDGMDWGSFLEFEAAPNPVNLLPWYMGAGLRLKHFWAVRPGDSAGIGMARAWLRGAPYNAETDFEGYYSARIIRRLYLQTDIQYVVHPSAIYQNALVGIVRLHVTFS</sequence>